<dbReference type="GO" id="GO:0032993">
    <property type="term" value="C:protein-DNA complex"/>
    <property type="evidence" value="ECO:0007669"/>
    <property type="project" value="TreeGrafter"/>
</dbReference>
<comment type="caution">
    <text evidence="9">The sequence shown here is derived from an EMBL/GenBank/DDBJ whole genome shotgun (WGS) entry which is preliminary data.</text>
</comment>
<evidence type="ECO:0000256" key="6">
    <source>
        <dbReference type="PROSITE-ProRule" id="PRU00169"/>
    </source>
</evidence>
<keyword evidence="5" id="KW-0804">Transcription</keyword>
<protein>
    <submittedName>
        <fullName evidence="9">Response regulator receiver domain-containing protein</fullName>
    </submittedName>
</protein>
<keyword evidence="10" id="KW-1185">Reference proteome</keyword>
<dbReference type="GO" id="GO:0000976">
    <property type="term" value="F:transcription cis-regulatory region binding"/>
    <property type="evidence" value="ECO:0007669"/>
    <property type="project" value="TreeGrafter"/>
</dbReference>
<gene>
    <name evidence="9" type="ORF">DFP90_102268</name>
</gene>
<feature type="domain" description="Response regulatory" evidence="8">
    <location>
        <begin position="17"/>
        <end position="138"/>
    </location>
</feature>
<dbReference type="GO" id="GO:0000156">
    <property type="term" value="F:phosphorelay response regulator activity"/>
    <property type="evidence" value="ECO:0007669"/>
    <property type="project" value="TreeGrafter"/>
</dbReference>
<keyword evidence="3" id="KW-0805">Transcription regulation</keyword>
<dbReference type="Gene3D" id="3.40.50.2300">
    <property type="match status" value="1"/>
</dbReference>
<name>A0A3D9HS06_9PROT</name>
<dbReference type="RefSeq" id="WP_115935801.1">
    <property type="nucleotide sequence ID" value="NZ_QRDW01000002.1"/>
</dbReference>
<evidence type="ECO:0000259" key="8">
    <source>
        <dbReference type="PROSITE" id="PS50110"/>
    </source>
</evidence>
<keyword evidence="4" id="KW-0238">DNA-binding</keyword>
<dbReference type="InterPro" id="IPR011006">
    <property type="entry name" value="CheY-like_superfamily"/>
</dbReference>
<dbReference type="Pfam" id="PF00072">
    <property type="entry name" value="Response_reg"/>
    <property type="match status" value="1"/>
</dbReference>
<dbReference type="SMART" id="SM00448">
    <property type="entry name" value="REC"/>
    <property type="match status" value="1"/>
</dbReference>
<evidence type="ECO:0000256" key="5">
    <source>
        <dbReference type="ARBA" id="ARBA00023163"/>
    </source>
</evidence>
<evidence type="ECO:0000256" key="2">
    <source>
        <dbReference type="ARBA" id="ARBA00023012"/>
    </source>
</evidence>
<dbReference type="PANTHER" id="PTHR48111:SF1">
    <property type="entry name" value="TWO-COMPONENT RESPONSE REGULATOR ORR33"/>
    <property type="match status" value="1"/>
</dbReference>
<dbReference type="EMBL" id="QRDW01000002">
    <property type="protein sequence ID" value="RED52250.1"/>
    <property type="molecule type" value="Genomic_DNA"/>
</dbReference>
<evidence type="ECO:0000313" key="9">
    <source>
        <dbReference type="EMBL" id="RED52250.1"/>
    </source>
</evidence>
<evidence type="ECO:0000256" key="4">
    <source>
        <dbReference type="ARBA" id="ARBA00023125"/>
    </source>
</evidence>
<dbReference type="GO" id="GO:0006355">
    <property type="term" value="P:regulation of DNA-templated transcription"/>
    <property type="evidence" value="ECO:0007669"/>
    <property type="project" value="TreeGrafter"/>
</dbReference>
<keyword evidence="1 6" id="KW-0597">Phosphoprotein</keyword>
<dbReference type="InterPro" id="IPR001789">
    <property type="entry name" value="Sig_transdc_resp-reg_receiver"/>
</dbReference>
<dbReference type="AlphaFoldDB" id="A0A3D9HS06"/>
<dbReference type="GO" id="GO:0005829">
    <property type="term" value="C:cytosol"/>
    <property type="evidence" value="ECO:0007669"/>
    <property type="project" value="TreeGrafter"/>
</dbReference>
<reference evidence="9 10" key="1">
    <citation type="submission" date="2018-07" db="EMBL/GenBank/DDBJ databases">
        <title>Genomic Encyclopedia of Type Strains, Phase III (KMG-III): the genomes of soil and plant-associated and newly described type strains.</title>
        <authorList>
            <person name="Whitman W."/>
        </authorList>
    </citation>
    <scope>NUCLEOTIDE SEQUENCE [LARGE SCALE GENOMIC DNA]</scope>
    <source>
        <strain evidence="9 10">CECT 8488</strain>
    </source>
</reference>
<dbReference type="PROSITE" id="PS50110">
    <property type="entry name" value="RESPONSE_REGULATORY"/>
    <property type="match status" value="1"/>
</dbReference>
<organism evidence="9 10">
    <name type="scientific">Aestuariispira insulae</name>
    <dbReference type="NCBI Taxonomy" id="1461337"/>
    <lineage>
        <taxon>Bacteria</taxon>
        <taxon>Pseudomonadati</taxon>
        <taxon>Pseudomonadota</taxon>
        <taxon>Alphaproteobacteria</taxon>
        <taxon>Rhodospirillales</taxon>
        <taxon>Kiloniellaceae</taxon>
        <taxon>Aestuariispira</taxon>
    </lineage>
</organism>
<feature type="modified residue" description="4-aspartylphosphate" evidence="6">
    <location>
        <position position="67"/>
    </location>
</feature>
<evidence type="ECO:0000256" key="1">
    <source>
        <dbReference type="ARBA" id="ARBA00022553"/>
    </source>
</evidence>
<evidence type="ECO:0000313" key="10">
    <source>
        <dbReference type="Proteomes" id="UP000256845"/>
    </source>
</evidence>
<proteinExistence type="predicted"/>
<dbReference type="InterPro" id="IPR039420">
    <property type="entry name" value="WalR-like"/>
</dbReference>
<dbReference type="Proteomes" id="UP000256845">
    <property type="component" value="Unassembled WGS sequence"/>
</dbReference>
<feature type="coiled-coil region" evidence="7">
    <location>
        <begin position="185"/>
        <end position="248"/>
    </location>
</feature>
<accession>A0A3D9HS06</accession>
<keyword evidence="7" id="KW-0175">Coiled coil</keyword>
<keyword evidence="2" id="KW-0902">Two-component regulatory system</keyword>
<evidence type="ECO:0000256" key="3">
    <source>
        <dbReference type="ARBA" id="ARBA00023015"/>
    </source>
</evidence>
<dbReference type="PANTHER" id="PTHR48111">
    <property type="entry name" value="REGULATOR OF RPOS"/>
    <property type="match status" value="1"/>
</dbReference>
<dbReference type="SUPFAM" id="SSF52172">
    <property type="entry name" value="CheY-like"/>
    <property type="match status" value="1"/>
</dbReference>
<sequence>MAVKRHMGKNDNAKKVVVYYAESKSDLRLTMRNTLAREGFESTLDFGSLADLWAAVQSRAPDLVLVDAEMVTAEADGAKFMRDIRYGRLGDNPYIPIICTVWNSELDYIRRLIDAGPDDLLVKPFSPKDLFDRIEALVSRRKPFVVTSDYIGPDRRKDTVREDDDNLIEVPNTLSDKMAGRPVNAAQLQRAIRGINAEINEMKLRRNAFQISFLVELLLPQLEQREPLTDAQEQLRHLRQVARDTTARMDGTRYSHVADLAQSLQEIARSLEETVDLPDVKDIKLLKRLSQAILLAFNPGTDAEALAGEISSAVSKYDAKQKAKKKAGKAE</sequence>
<evidence type="ECO:0000256" key="7">
    <source>
        <dbReference type="SAM" id="Coils"/>
    </source>
</evidence>
<dbReference type="OrthoDB" id="8449384at2"/>